<dbReference type="Pfam" id="PF00533">
    <property type="entry name" value="BRCT"/>
    <property type="match status" value="1"/>
</dbReference>
<name>A0A0J1IJD2_NIACI</name>
<keyword evidence="2" id="KW-0540">Nuclease</keyword>
<dbReference type="InterPro" id="IPR001357">
    <property type="entry name" value="BRCT_dom"/>
</dbReference>
<dbReference type="InterPro" id="IPR036420">
    <property type="entry name" value="BRCT_dom_sf"/>
</dbReference>
<dbReference type="SMART" id="SM00479">
    <property type="entry name" value="EXOIII"/>
    <property type="match status" value="1"/>
</dbReference>
<keyword evidence="2" id="KW-0378">Hydrolase</keyword>
<dbReference type="GO" id="GO:0008408">
    <property type="term" value="F:3'-5' exonuclease activity"/>
    <property type="evidence" value="ECO:0007669"/>
    <property type="project" value="TreeGrafter"/>
</dbReference>
<dbReference type="PANTHER" id="PTHR30231:SF42">
    <property type="entry name" value="EXONUCLEASE"/>
    <property type="match status" value="1"/>
</dbReference>
<evidence type="ECO:0000259" key="1">
    <source>
        <dbReference type="PROSITE" id="PS50172"/>
    </source>
</evidence>
<gene>
    <name evidence="2" type="ORF">ABW02_13325</name>
</gene>
<feature type="domain" description="BRCT" evidence="1">
    <location>
        <begin position="226"/>
        <end position="323"/>
    </location>
</feature>
<dbReference type="SUPFAM" id="SSF53098">
    <property type="entry name" value="Ribonuclease H-like"/>
    <property type="match status" value="1"/>
</dbReference>
<reference evidence="2 3" key="1">
    <citation type="submission" date="2015-05" db="EMBL/GenBank/DDBJ databases">
        <title>Whole genome sequence and identification of bacterial endophytes from Costus igneus.</title>
        <authorList>
            <person name="Lee Y.P."/>
            <person name="Gan H.M."/>
            <person name="Eng W."/>
            <person name="Wheatley M.S."/>
            <person name="Caraballo A."/>
            <person name="Polter S."/>
            <person name="Savka M.A."/>
            <person name="Hudson A.O."/>
        </authorList>
    </citation>
    <scope>NUCLEOTIDE SEQUENCE [LARGE SCALE GENOMIC DNA]</scope>
    <source>
        <strain evidence="2 3">RIT379</strain>
    </source>
</reference>
<dbReference type="GO" id="GO:0005829">
    <property type="term" value="C:cytosol"/>
    <property type="evidence" value="ECO:0007669"/>
    <property type="project" value="TreeGrafter"/>
</dbReference>
<keyword evidence="2" id="KW-0269">Exonuclease</keyword>
<organism evidence="2 3">
    <name type="scientific">Niallia circulans</name>
    <name type="common">Bacillus circulans</name>
    <dbReference type="NCBI Taxonomy" id="1397"/>
    <lineage>
        <taxon>Bacteria</taxon>
        <taxon>Bacillati</taxon>
        <taxon>Bacillota</taxon>
        <taxon>Bacilli</taxon>
        <taxon>Bacillales</taxon>
        <taxon>Bacillaceae</taxon>
        <taxon>Niallia</taxon>
    </lineage>
</organism>
<dbReference type="Pfam" id="PF00929">
    <property type="entry name" value="RNase_T"/>
    <property type="match status" value="1"/>
</dbReference>
<dbReference type="PANTHER" id="PTHR30231">
    <property type="entry name" value="DNA POLYMERASE III SUBUNIT EPSILON"/>
    <property type="match status" value="1"/>
</dbReference>
<dbReference type="InterPro" id="IPR036397">
    <property type="entry name" value="RNaseH_sf"/>
</dbReference>
<keyword evidence="3" id="KW-1185">Reference proteome</keyword>
<accession>A0A0J1IJD2</accession>
<dbReference type="EMBL" id="LDPH01000011">
    <property type="protein sequence ID" value="KLV26053.1"/>
    <property type="molecule type" value="Genomic_DNA"/>
</dbReference>
<protein>
    <submittedName>
        <fullName evidence="2">Exonuclease</fullName>
    </submittedName>
</protein>
<dbReference type="GO" id="GO:0003676">
    <property type="term" value="F:nucleic acid binding"/>
    <property type="evidence" value="ECO:0007669"/>
    <property type="project" value="InterPro"/>
</dbReference>
<comment type="caution">
    <text evidence="2">The sequence shown here is derived from an EMBL/GenBank/DDBJ whole genome shotgun (WGS) entry which is preliminary data.</text>
</comment>
<proteinExistence type="predicted"/>
<dbReference type="RefSeq" id="WP_047942674.1">
    <property type="nucleotide sequence ID" value="NZ_LDPH01000011.1"/>
</dbReference>
<dbReference type="InterPro" id="IPR013520">
    <property type="entry name" value="Ribonucl_H"/>
</dbReference>
<dbReference type="Gene3D" id="3.30.420.10">
    <property type="entry name" value="Ribonuclease H-like superfamily/Ribonuclease H"/>
    <property type="match status" value="1"/>
</dbReference>
<dbReference type="CDD" id="cd06130">
    <property type="entry name" value="DNA_pol_III_epsilon_like"/>
    <property type="match status" value="1"/>
</dbReference>
<sequence length="323" mass="36079">MDFIAIDFEIANADMASACSIGLAYVENNAIIKEQYFLIKPPSLSFDPKFVAVHGITEKDVENAKSFPEVWELIKEDISSHTIIAHNAQFDMSVLYACLEKYQLAKPDFSYICSIPISNRATRGAKIGQSLKDRTSYFGISMQEHHHAGSDARACAELVIACIHSRKKISLSHYCASYPTLPIKQFSELKPQNTFGRATNFSNRKPFKKFASVSISEITPTTDSFDVDHPLYEKNLVFTGDLRTLERKDAMQQVVNVGGIIKSGVSSKTDYLVVGDQDQKLVGSEGISSKEKKAYDLQAKGKPIEIINEQQFLALLKKERVNH</sequence>
<dbReference type="AlphaFoldDB" id="A0A0J1IJD2"/>
<dbReference type="Proteomes" id="UP000036045">
    <property type="component" value="Unassembled WGS sequence"/>
</dbReference>
<dbReference type="CDD" id="cd17748">
    <property type="entry name" value="BRCT_DNA_ligase_like"/>
    <property type="match status" value="1"/>
</dbReference>
<dbReference type="Gene3D" id="3.40.50.10190">
    <property type="entry name" value="BRCT domain"/>
    <property type="match status" value="1"/>
</dbReference>
<dbReference type="PROSITE" id="PS50172">
    <property type="entry name" value="BRCT"/>
    <property type="match status" value="1"/>
</dbReference>
<evidence type="ECO:0000313" key="2">
    <source>
        <dbReference type="EMBL" id="KLV26053.1"/>
    </source>
</evidence>
<dbReference type="OrthoDB" id="9803913at2"/>
<dbReference type="InterPro" id="IPR012337">
    <property type="entry name" value="RNaseH-like_sf"/>
</dbReference>
<evidence type="ECO:0000313" key="3">
    <source>
        <dbReference type="Proteomes" id="UP000036045"/>
    </source>
</evidence>
<dbReference type="PATRIC" id="fig|1397.4.peg.791"/>
<dbReference type="SUPFAM" id="SSF52113">
    <property type="entry name" value="BRCT domain"/>
    <property type="match status" value="1"/>
</dbReference>